<sequence>MCKREIAKKIEAYDTIIIHRHVRPDPDALGSQAGLAEIIKATFPDKEVRMVGDADPSLEFLTVMDEVDDATYKEALVIVCDTANKARVDDQRYKQGKELIKIDHHPNVDEYGDIQWVDTDSSSTCEMIYEFYLSMKDNGYKLTEAAARLIYAGIVGDTGRFLYPSTTARTLEFAADLVQYPFNRPELYDGMYNTQLNVARLKGYILQNFTVSASGSCTVKLTKEIMEQYDVTVLETSQLVSMLGDIEGILAWAFFVEEDDLIRVRMRSKGPVVNSIAALHDGGGHPMAAGASAKSWEETEQIAEELEKACLEFR</sequence>
<name>A0ABW3L1P2_9BACI</name>
<dbReference type="EMBL" id="JBHTKL010000001">
    <property type="protein sequence ID" value="MFD1019023.1"/>
    <property type="molecule type" value="Genomic_DNA"/>
</dbReference>
<protein>
    <submittedName>
        <fullName evidence="3">Bifunctional oligoribonuclease/PAP phosphatase NrnA</fullName>
        <ecNumber evidence="3">3.1.3.7</ecNumber>
    </submittedName>
</protein>
<dbReference type="PANTHER" id="PTHR47618:SF1">
    <property type="entry name" value="BIFUNCTIONAL OLIGORIBONUCLEASE AND PAP PHOSPHATASE NRNA"/>
    <property type="match status" value="1"/>
</dbReference>
<evidence type="ECO:0000313" key="3">
    <source>
        <dbReference type="EMBL" id="MFD1019023.1"/>
    </source>
</evidence>
<dbReference type="InterPro" id="IPR038763">
    <property type="entry name" value="DHH_sf"/>
</dbReference>
<dbReference type="RefSeq" id="WP_386058040.1">
    <property type="nucleotide sequence ID" value="NZ_JBHTKL010000001.1"/>
</dbReference>
<dbReference type="GO" id="GO:0008441">
    <property type="term" value="F:3'(2'),5'-bisphosphate nucleotidase activity"/>
    <property type="evidence" value="ECO:0007669"/>
    <property type="project" value="UniProtKB-EC"/>
</dbReference>
<reference evidence="4" key="1">
    <citation type="journal article" date="2019" name="Int. J. Syst. Evol. Microbiol.">
        <title>The Global Catalogue of Microorganisms (GCM) 10K type strain sequencing project: providing services to taxonomists for standard genome sequencing and annotation.</title>
        <authorList>
            <consortium name="The Broad Institute Genomics Platform"/>
            <consortium name="The Broad Institute Genome Sequencing Center for Infectious Disease"/>
            <person name="Wu L."/>
            <person name="Ma J."/>
        </authorList>
    </citation>
    <scope>NUCLEOTIDE SEQUENCE [LARGE SCALE GENOMIC DNA]</scope>
    <source>
        <strain evidence="4">CCUG 56607</strain>
    </source>
</reference>
<proteinExistence type="predicted"/>
<dbReference type="Proteomes" id="UP001596990">
    <property type="component" value="Unassembled WGS sequence"/>
</dbReference>
<dbReference type="SUPFAM" id="SSF64182">
    <property type="entry name" value="DHH phosphoesterases"/>
    <property type="match status" value="1"/>
</dbReference>
<dbReference type="Gene3D" id="3.10.310.30">
    <property type="match status" value="1"/>
</dbReference>
<feature type="domain" description="DHHA1" evidence="2">
    <location>
        <begin position="228"/>
        <end position="310"/>
    </location>
</feature>
<dbReference type="Pfam" id="PF02272">
    <property type="entry name" value="DHHA1"/>
    <property type="match status" value="1"/>
</dbReference>
<dbReference type="InterPro" id="IPR003156">
    <property type="entry name" value="DHHA1_dom"/>
</dbReference>
<gene>
    <name evidence="3" type="ORF">ACFQ2J_07405</name>
</gene>
<evidence type="ECO:0000313" key="4">
    <source>
        <dbReference type="Proteomes" id="UP001596990"/>
    </source>
</evidence>
<accession>A0ABW3L1P2</accession>
<keyword evidence="3" id="KW-0378">Hydrolase</keyword>
<organism evidence="3 4">
    <name type="scientific">Thalassobacillus hwangdonensis</name>
    <dbReference type="NCBI Taxonomy" id="546108"/>
    <lineage>
        <taxon>Bacteria</taxon>
        <taxon>Bacillati</taxon>
        <taxon>Bacillota</taxon>
        <taxon>Bacilli</taxon>
        <taxon>Bacillales</taxon>
        <taxon>Bacillaceae</taxon>
        <taxon>Thalassobacillus</taxon>
    </lineage>
</organism>
<evidence type="ECO:0000259" key="1">
    <source>
        <dbReference type="Pfam" id="PF01368"/>
    </source>
</evidence>
<dbReference type="Gene3D" id="3.90.1640.10">
    <property type="entry name" value="inorganic pyrophosphatase (n-terminal core)"/>
    <property type="match status" value="1"/>
</dbReference>
<dbReference type="EC" id="3.1.3.7" evidence="3"/>
<evidence type="ECO:0000259" key="2">
    <source>
        <dbReference type="Pfam" id="PF02272"/>
    </source>
</evidence>
<comment type="caution">
    <text evidence="3">The sequence shown here is derived from an EMBL/GenBank/DDBJ whole genome shotgun (WGS) entry which is preliminary data.</text>
</comment>
<dbReference type="Pfam" id="PF01368">
    <property type="entry name" value="DHH"/>
    <property type="match status" value="1"/>
</dbReference>
<keyword evidence="4" id="KW-1185">Reference proteome</keyword>
<feature type="domain" description="DDH" evidence="1">
    <location>
        <begin position="16"/>
        <end position="154"/>
    </location>
</feature>
<dbReference type="InterPro" id="IPR051319">
    <property type="entry name" value="Oligoribo/pAp-PDE_c-di-AMP_PDE"/>
</dbReference>
<dbReference type="InterPro" id="IPR001667">
    <property type="entry name" value="DDH_dom"/>
</dbReference>
<dbReference type="PANTHER" id="PTHR47618">
    <property type="entry name" value="BIFUNCTIONAL OLIGORIBONUCLEASE AND PAP PHOSPHATASE NRNA"/>
    <property type="match status" value="1"/>
</dbReference>